<dbReference type="Proteomes" id="UP000035740">
    <property type="component" value="Unassembled WGS sequence"/>
</dbReference>
<name>A0A0J8BFF1_BETVV</name>
<feature type="non-terminal residue" evidence="1">
    <location>
        <position position="1"/>
    </location>
</feature>
<accession>A0A0J8BFF1</accession>
<protein>
    <submittedName>
        <fullName evidence="1">Uncharacterized protein</fullName>
    </submittedName>
</protein>
<dbReference type="Gramene" id="KMS64555">
    <property type="protein sequence ID" value="KMS64555"/>
    <property type="gene ID" value="BVRB_019100"/>
</dbReference>
<organism evidence="1 2">
    <name type="scientific">Beta vulgaris subsp. vulgaris</name>
    <name type="common">Beet</name>
    <dbReference type="NCBI Taxonomy" id="3555"/>
    <lineage>
        <taxon>Eukaryota</taxon>
        <taxon>Viridiplantae</taxon>
        <taxon>Streptophyta</taxon>
        <taxon>Embryophyta</taxon>
        <taxon>Tracheophyta</taxon>
        <taxon>Spermatophyta</taxon>
        <taxon>Magnoliopsida</taxon>
        <taxon>eudicotyledons</taxon>
        <taxon>Gunneridae</taxon>
        <taxon>Pentapetalae</taxon>
        <taxon>Caryophyllales</taxon>
        <taxon>Chenopodiaceae</taxon>
        <taxon>Betoideae</taxon>
        <taxon>Beta</taxon>
    </lineage>
</organism>
<proteinExistence type="predicted"/>
<gene>
    <name evidence="1" type="ORF">BVRB_019100</name>
</gene>
<sequence>FLPLKHTELATSEEIQGSVGML</sequence>
<dbReference type="EMBL" id="KQ128651">
    <property type="protein sequence ID" value="KMS64555.1"/>
    <property type="molecule type" value="Genomic_DNA"/>
</dbReference>
<keyword evidence="2" id="KW-1185">Reference proteome</keyword>
<evidence type="ECO:0000313" key="1">
    <source>
        <dbReference type="EMBL" id="KMS64555.1"/>
    </source>
</evidence>
<dbReference type="AlphaFoldDB" id="A0A0J8BFF1"/>
<reference evidence="1 2" key="1">
    <citation type="journal article" date="2014" name="Nature">
        <title>The genome of the recently domesticated crop plant sugar beet (Beta vulgaris).</title>
        <authorList>
            <person name="Dohm J.C."/>
            <person name="Minoche A.E."/>
            <person name="Holtgrawe D."/>
            <person name="Capella-Gutierrez S."/>
            <person name="Zakrzewski F."/>
            <person name="Tafer H."/>
            <person name="Rupp O."/>
            <person name="Sorensen T.R."/>
            <person name="Stracke R."/>
            <person name="Reinhardt R."/>
            <person name="Goesmann A."/>
            <person name="Kraft T."/>
            <person name="Schulz B."/>
            <person name="Stadler P.F."/>
            <person name="Schmidt T."/>
            <person name="Gabaldon T."/>
            <person name="Lehrach H."/>
            <person name="Weisshaar B."/>
            <person name="Himmelbauer H."/>
        </authorList>
    </citation>
    <scope>NUCLEOTIDE SEQUENCE [LARGE SCALE GENOMIC DNA]</scope>
    <source>
        <tissue evidence="1">Taproot</tissue>
    </source>
</reference>
<evidence type="ECO:0000313" key="2">
    <source>
        <dbReference type="Proteomes" id="UP000035740"/>
    </source>
</evidence>